<evidence type="ECO:0000313" key="3">
    <source>
        <dbReference type="Proteomes" id="UP001286313"/>
    </source>
</evidence>
<proteinExistence type="predicted"/>
<evidence type="ECO:0000256" key="1">
    <source>
        <dbReference type="SAM" id="MobiDB-lite"/>
    </source>
</evidence>
<feature type="region of interest" description="Disordered" evidence="1">
    <location>
        <begin position="28"/>
        <end position="52"/>
    </location>
</feature>
<organism evidence="2 3">
    <name type="scientific">Petrolisthes cinctipes</name>
    <name type="common">Flat porcelain crab</name>
    <dbReference type="NCBI Taxonomy" id="88211"/>
    <lineage>
        <taxon>Eukaryota</taxon>
        <taxon>Metazoa</taxon>
        <taxon>Ecdysozoa</taxon>
        <taxon>Arthropoda</taxon>
        <taxon>Crustacea</taxon>
        <taxon>Multicrustacea</taxon>
        <taxon>Malacostraca</taxon>
        <taxon>Eumalacostraca</taxon>
        <taxon>Eucarida</taxon>
        <taxon>Decapoda</taxon>
        <taxon>Pleocyemata</taxon>
        <taxon>Anomura</taxon>
        <taxon>Galatheoidea</taxon>
        <taxon>Porcellanidae</taxon>
        <taxon>Petrolisthes</taxon>
    </lineage>
</organism>
<dbReference type="EMBL" id="JAWQEG010001567">
    <property type="protein sequence ID" value="KAK3878270.1"/>
    <property type="molecule type" value="Genomic_DNA"/>
</dbReference>
<feature type="compositionally biased region" description="Basic and acidic residues" evidence="1">
    <location>
        <begin position="35"/>
        <end position="52"/>
    </location>
</feature>
<reference evidence="2" key="1">
    <citation type="submission" date="2023-10" db="EMBL/GenBank/DDBJ databases">
        <title>Genome assemblies of two species of porcelain crab, Petrolisthes cinctipes and Petrolisthes manimaculis (Anomura: Porcellanidae).</title>
        <authorList>
            <person name="Angst P."/>
        </authorList>
    </citation>
    <scope>NUCLEOTIDE SEQUENCE</scope>
    <source>
        <strain evidence="2">PB745_01</strain>
        <tissue evidence="2">Gill</tissue>
    </source>
</reference>
<keyword evidence="3" id="KW-1185">Reference proteome</keyword>
<protein>
    <submittedName>
        <fullName evidence="2">Uncharacterized protein</fullName>
    </submittedName>
</protein>
<gene>
    <name evidence="2" type="ORF">Pcinc_017090</name>
</gene>
<feature type="region of interest" description="Disordered" evidence="1">
    <location>
        <begin position="79"/>
        <end position="141"/>
    </location>
</feature>
<dbReference type="AlphaFoldDB" id="A0AAE1FRG2"/>
<comment type="caution">
    <text evidence="2">The sequence shown here is derived from an EMBL/GenBank/DDBJ whole genome shotgun (WGS) entry which is preliminary data.</text>
</comment>
<name>A0AAE1FRG2_PETCI</name>
<accession>A0AAE1FRG2</accession>
<feature type="compositionally biased region" description="Low complexity" evidence="1">
    <location>
        <begin position="79"/>
        <end position="95"/>
    </location>
</feature>
<dbReference type="Proteomes" id="UP001286313">
    <property type="component" value="Unassembled WGS sequence"/>
</dbReference>
<evidence type="ECO:0000313" key="2">
    <source>
        <dbReference type="EMBL" id="KAK3878270.1"/>
    </source>
</evidence>
<sequence length="141" mass="16110">MNPKLDVAVVVVGILRAWEEENQGKERWVGGVNPEKNKTEWGRRRHNEQEWDRNRKSIEIEVRGKELVELRDWILVNDQPAASPPLSSQPPASQSLHDRSHHPTTHHQTNNPGRLANNSASTRITTEQPGSRFPSTHHDNV</sequence>
<feature type="compositionally biased region" description="Polar residues" evidence="1">
    <location>
        <begin position="116"/>
        <end position="129"/>
    </location>
</feature>